<accession>A0AA38C9D5</accession>
<evidence type="ECO:0000313" key="1">
    <source>
        <dbReference type="EMBL" id="KAH9294793.1"/>
    </source>
</evidence>
<name>A0AA38C9D5_TAXCH</name>
<dbReference type="AlphaFoldDB" id="A0AA38C9D5"/>
<keyword evidence="2" id="KW-1185">Reference proteome</keyword>
<gene>
    <name evidence="1" type="ORF">KI387_038381</name>
</gene>
<dbReference type="EMBL" id="JAHRHJ020000011">
    <property type="protein sequence ID" value="KAH9294793.1"/>
    <property type="molecule type" value="Genomic_DNA"/>
</dbReference>
<sequence>MFSLTSDPYKPTDALALEIYKNALDPMNVVFLRRAPNIGTLALAYMEAILIDEQLHPSGYASYYQDTVTLNTNLNEPLANQPVLNVLPISYANPVNDNVVDNSKVVAPVNTAQANKNEDQKNSIDSIQKMVQKLGNDFINLQRQ</sequence>
<organism evidence="1 2">
    <name type="scientific">Taxus chinensis</name>
    <name type="common">Chinese yew</name>
    <name type="synonym">Taxus wallichiana var. chinensis</name>
    <dbReference type="NCBI Taxonomy" id="29808"/>
    <lineage>
        <taxon>Eukaryota</taxon>
        <taxon>Viridiplantae</taxon>
        <taxon>Streptophyta</taxon>
        <taxon>Embryophyta</taxon>
        <taxon>Tracheophyta</taxon>
        <taxon>Spermatophyta</taxon>
        <taxon>Pinopsida</taxon>
        <taxon>Pinidae</taxon>
        <taxon>Conifers II</taxon>
        <taxon>Cupressales</taxon>
        <taxon>Taxaceae</taxon>
        <taxon>Taxus</taxon>
    </lineage>
</organism>
<comment type="caution">
    <text evidence="1">The sequence shown here is derived from an EMBL/GenBank/DDBJ whole genome shotgun (WGS) entry which is preliminary data.</text>
</comment>
<evidence type="ECO:0000313" key="2">
    <source>
        <dbReference type="Proteomes" id="UP000824469"/>
    </source>
</evidence>
<dbReference type="Proteomes" id="UP000824469">
    <property type="component" value="Unassembled WGS sequence"/>
</dbReference>
<proteinExistence type="predicted"/>
<feature type="non-terminal residue" evidence="1">
    <location>
        <position position="144"/>
    </location>
</feature>
<protein>
    <submittedName>
        <fullName evidence="1">Uncharacterized protein</fullName>
    </submittedName>
</protein>
<reference evidence="1 2" key="1">
    <citation type="journal article" date="2021" name="Nat. Plants">
        <title>The Taxus genome provides insights into paclitaxel biosynthesis.</title>
        <authorList>
            <person name="Xiong X."/>
            <person name="Gou J."/>
            <person name="Liao Q."/>
            <person name="Li Y."/>
            <person name="Zhou Q."/>
            <person name="Bi G."/>
            <person name="Li C."/>
            <person name="Du R."/>
            <person name="Wang X."/>
            <person name="Sun T."/>
            <person name="Guo L."/>
            <person name="Liang H."/>
            <person name="Lu P."/>
            <person name="Wu Y."/>
            <person name="Zhang Z."/>
            <person name="Ro D.K."/>
            <person name="Shang Y."/>
            <person name="Huang S."/>
            <person name="Yan J."/>
        </authorList>
    </citation>
    <scope>NUCLEOTIDE SEQUENCE [LARGE SCALE GENOMIC DNA]</scope>
    <source>
        <strain evidence="1">Ta-2019</strain>
    </source>
</reference>